<dbReference type="PIRSF" id="PIRSF006232">
    <property type="entry name" value="Pirin"/>
    <property type="match status" value="1"/>
</dbReference>
<protein>
    <submittedName>
        <fullName evidence="5">Pirin family protein</fullName>
    </submittedName>
</protein>
<name>A0ABU7YZP0_9GAMM</name>
<proteinExistence type="inferred from homology"/>
<dbReference type="InterPro" id="IPR014710">
    <property type="entry name" value="RmlC-like_jellyroll"/>
</dbReference>
<accession>A0ABU7YZP0</accession>
<dbReference type="Pfam" id="PF02678">
    <property type="entry name" value="Pirin"/>
    <property type="match status" value="1"/>
</dbReference>
<dbReference type="InterPro" id="IPR012093">
    <property type="entry name" value="Pirin"/>
</dbReference>
<comment type="caution">
    <text evidence="5">The sequence shown here is derived from an EMBL/GenBank/DDBJ whole genome shotgun (WGS) entry which is preliminary data.</text>
</comment>
<comment type="similarity">
    <text evidence="1 2">Belongs to the pirin family.</text>
</comment>
<dbReference type="SUPFAM" id="SSF51182">
    <property type="entry name" value="RmlC-like cupins"/>
    <property type="match status" value="1"/>
</dbReference>
<dbReference type="Gene3D" id="2.60.120.10">
    <property type="entry name" value="Jelly Rolls"/>
    <property type="match status" value="2"/>
</dbReference>
<sequence>MIIERPAGDRGHGPAQVAWLDSRHTFSFGDYYDPAWMGFGVLRVINEDRVAPGAGFPTHGHANMEILSYVLSGALAHEDSTGGGGVIRPGELQWMSAGHGVRHSEFNASNDEPVHFLQVWLQPDRVNAPPAYAQRPAAGGEGWQLLASPDGRDDSLAIRQDANVFNARLAVNAAAEYPLRDSRRYWLHVAQGAVEANGRVLQAGDALGFVEEAGGLRVTGRGDSSADALLFELPA</sequence>
<dbReference type="PANTHER" id="PTHR43212:SF3">
    <property type="entry name" value="QUERCETIN 2,3-DIOXYGENASE"/>
    <property type="match status" value="1"/>
</dbReference>
<gene>
    <name evidence="5" type="ORF">SNE34_10225</name>
</gene>
<dbReference type="Proteomes" id="UP001355056">
    <property type="component" value="Unassembled WGS sequence"/>
</dbReference>
<feature type="domain" description="Pirin N-terminal" evidence="3">
    <location>
        <begin position="17"/>
        <end position="121"/>
    </location>
</feature>
<evidence type="ECO:0000259" key="3">
    <source>
        <dbReference type="Pfam" id="PF02678"/>
    </source>
</evidence>
<keyword evidence="6" id="KW-1185">Reference proteome</keyword>
<dbReference type="RefSeq" id="WP_332616908.1">
    <property type="nucleotide sequence ID" value="NZ_JAXGFP010000005.1"/>
</dbReference>
<evidence type="ECO:0000256" key="1">
    <source>
        <dbReference type="ARBA" id="ARBA00008416"/>
    </source>
</evidence>
<dbReference type="EMBL" id="JAXGFP010000005">
    <property type="protein sequence ID" value="MEG3184386.1"/>
    <property type="molecule type" value="Genomic_DNA"/>
</dbReference>
<dbReference type="PANTHER" id="PTHR43212">
    <property type="entry name" value="QUERCETIN 2,3-DIOXYGENASE"/>
    <property type="match status" value="1"/>
</dbReference>
<dbReference type="InterPro" id="IPR003829">
    <property type="entry name" value="Pirin_N_dom"/>
</dbReference>
<organism evidence="5 6">
    <name type="scientific">Novilysobacter erysipheiresistens</name>
    <dbReference type="NCBI Taxonomy" id="1749332"/>
    <lineage>
        <taxon>Bacteria</taxon>
        <taxon>Pseudomonadati</taxon>
        <taxon>Pseudomonadota</taxon>
        <taxon>Gammaproteobacteria</taxon>
        <taxon>Lysobacterales</taxon>
        <taxon>Lysobacteraceae</taxon>
        <taxon>Novilysobacter</taxon>
    </lineage>
</organism>
<evidence type="ECO:0000256" key="2">
    <source>
        <dbReference type="RuleBase" id="RU003457"/>
    </source>
</evidence>
<evidence type="ECO:0000259" key="4">
    <source>
        <dbReference type="Pfam" id="PF17954"/>
    </source>
</evidence>
<evidence type="ECO:0000313" key="6">
    <source>
        <dbReference type="Proteomes" id="UP001355056"/>
    </source>
</evidence>
<reference evidence="5 6" key="1">
    <citation type="journal article" date="2016" name="Int. J. Syst. Evol. Microbiol.">
        <title>Lysobacter erysipheiresistens sp. nov., an antagonist of powdery mildew, isolated from tobacco-cultivated soil.</title>
        <authorList>
            <person name="Xie B."/>
            <person name="Li T."/>
            <person name="Lin X."/>
            <person name="Wang C.J."/>
            <person name="Chen Y.J."/>
            <person name="Liu W.J."/>
            <person name="Zhao Z.W."/>
        </authorList>
    </citation>
    <scope>NUCLEOTIDE SEQUENCE [LARGE SCALE GENOMIC DNA]</scope>
    <source>
        <strain evidence="5 6">RS-LYSO-3</strain>
    </source>
</reference>
<dbReference type="Pfam" id="PF17954">
    <property type="entry name" value="Pirin_C_2"/>
    <property type="match status" value="1"/>
</dbReference>
<dbReference type="CDD" id="cd02910">
    <property type="entry name" value="cupin_Yhhw_N"/>
    <property type="match status" value="1"/>
</dbReference>
<dbReference type="InterPro" id="IPR011051">
    <property type="entry name" value="RmlC_Cupin_sf"/>
</dbReference>
<feature type="domain" description="Quercetin 2,3-dioxygenase C-terminal cupin" evidence="4">
    <location>
        <begin position="145"/>
        <end position="233"/>
    </location>
</feature>
<dbReference type="InterPro" id="IPR041602">
    <property type="entry name" value="Quercetinase_C"/>
</dbReference>
<evidence type="ECO:0000313" key="5">
    <source>
        <dbReference type="EMBL" id="MEG3184386.1"/>
    </source>
</evidence>